<sequence>MTAPSLHSTADIASLPEETRDDLRAYAELGGFTLTTDTHAWYAAVDTVAGPEEARAASTVLAELRGRDLPALRAAAERLEEAEALGIDIPRTVAESGRTVSLLLRVRLTLRTLNADVYDVAEAELDEFVAATASGAWRRDRGVKVAWLRRRSLRGRVRGLATGRPRRDAVHTALASAATERNDWAALGGAGRPAVPADADFLDEASRAAEAAEAGLTELGRLLRPEAALDTLPFEELAELLDRLAADEGTLYRLPNLKATRDRLGHQGLGAVLEELTERRAETAEVVALLGEPETPVVPEPRTASEAPEGAAPAEAEPEPVVEVEAASAEAEPVVEAAVEAEPEPVVDAAAAVEVESEPVVEAVAEEAPAQAEPVAGPEAVVEAEPEPVAETAAAVAEEAAPVAEPEAAVAEEAEPVVDAAPAAEAESEPVVEAVAEEAPAQAEPVAVPEAVVEAEPEPVAETAAAVVEEAPAPAPEPVIEAEAAAVAEEAAPVAVPEVAVEAEPEPVVDAAAAVEAESEPVVEPVAEEAPAQAEPVAEPEAVVEAEPEPVIEAEAAAVAEEAGPVAVPEAAVAEEAAPAAEPEPVAKAKPAARRPRKPAVTPGKAVTAYSAKELTALVRWIDGDGEARSDDELLRAAMKELGFARLGPRIKEALGAAVAEARG</sequence>
<dbReference type="AlphaFoldDB" id="A0A239BBA3"/>
<accession>A0A239BBA3</accession>
<proteinExistence type="predicted"/>
<dbReference type="RefSeq" id="WP_089222619.1">
    <property type="nucleotide sequence ID" value="NZ_FZOF01000002.1"/>
</dbReference>
<name>A0A239BBA3_9ACTN</name>
<dbReference type="EMBL" id="FZOF01000002">
    <property type="protein sequence ID" value="SNS04841.1"/>
    <property type="molecule type" value="Genomic_DNA"/>
</dbReference>
<dbReference type="Proteomes" id="UP000198280">
    <property type="component" value="Unassembled WGS sequence"/>
</dbReference>
<feature type="compositionally biased region" description="Low complexity" evidence="1">
    <location>
        <begin position="574"/>
        <end position="590"/>
    </location>
</feature>
<reference evidence="2 3" key="1">
    <citation type="submission" date="2017-06" db="EMBL/GenBank/DDBJ databases">
        <authorList>
            <person name="Kim H.J."/>
            <person name="Triplett B.A."/>
        </authorList>
    </citation>
    <scope>NUCLEOTIDE SEQUENCE [LARGE SCALE GENOMIC DNA]</scope>
    <source>
        <strain evidence="2 3">CGMCC 4.1858</strain>
    </source>
</reference>
<feature type="compositionally biased region" description="Low complexity" evidence="1">
    <location>
        <begin position="294"/>
        <end position="315"/>
    </location>
</feature>
<protein>
    <submittedName>
        <fullName evidence="2">Uncharacterized protein</fullName>
    </submittedName>
</protein>
<evidence type="ECO:0000256" key="1">
    <source>
        <dbReference type="SAM" id="MobiDB-lite"/>
    </source>
</evidence>
<evidence type="ECO:0000313" key="3">
    <source>
        <dbReference type="Proteomes" id="UP000198280"/>
    </source>
</evidence>
<evidence type="ECO:0000313" key="2">
    <source>
        <dbReference type="EMBL" id="SNS04841.1"/>
    </source>
</evidence>
<feature type="region of interest" description="Disordered" evidence="1">
    <location>
        <begin position="574"/>
        <end position="605"/>
    </location>
</feature>
<dbReference type="OrthoDB" id="9757917at2"/>
<gene>
    <name evidence="2" type="ORF">SAMN05216252_102497</name>
</gene>
<keyword evidence="3" id="KW-1185">Reference proteome</keyword>
<organism evidence="2 3">
    <name type="scientific">Actinacidiphila glaucinigra</name>
    <dbReference type="NCBI Taxonomy" id="235986"/>
    <lineage>
        <taxon>Bacteria</taxon>
        <taxon>Bacillati</taxon>
        <taxon>Actinomycetota</taxon>
        <taxon>Actinomycetes</taxon>
        <taxon>Kitasatosporales</taxon>
        <taxon>Streptomycetaceae</taxon>
        <taxon>Actinacidiphila</taxon>
    </lineage>
</organism>
<feature type="region of interest" description="Disordered" evidence="1">
    <location>
        <begin position="294"/>
        <end position="318"/>
    </location>
</feature>